<dbReference type="GO" id="GO:0005524">
    <property type="term" value="F:ATP binding"/>
    <property type="evidence" value="ECO:0007669"/>
    <property type="project" value="UniProtKB-KW"/>
</dbReference>
<keyword evidence="4" id="KW-0597">Phosphoprotein</keyword>
<evidence type="ECO:0000313" key="11">
    <source>
        <dbReference type="Proteomes" id="UP001595453"/>
    </source>
</evidence>
<feature type="transmembrane region" description="Helical" evidence="7">
    <location>
        <begin position="264"/>
        <end position="286"/>
    </location>
</feature>
<name>A0ABV7CH55_9GAMM</name>
<dbReference type="Gene3D" id="1.10.287.130">
    <property type="match status" value="1"/>
</dbReference>
<reference evidence="11" key="1">
    <citation type="journal article" date="2019" name="Int. J. Syst. Evol. Microbiol.">
        <title>The Global Catalogue of Microorganisms (GCM) 10K type strain sequencing project: providing services to taxonomists for standard genome sequencing and annotation.</title>
        <authorList>
            <consortium name="The Broad Institute Genomics Platform"/>
            <consortium name="The Broad Institute Genome Sequencing Center for Infectious Disease"/>
            <person name="Wu L."/>
            <person name="Ma J."/>
        </authorList>
    </citation>
    <scope>NUCLEOTIDE SEQUENCE [LARGE SCALE GENOMIC DNA]</scope>
    <source>
        <strain evidence="11">KCTC 42730</strain>
    </source>
</reference>
<dbReference type="CDD" id="cd00075">
    <property type="entry name" value="HATPase"/>
    <property type="match status" value="1"/>
</dbReference>
<evidence type="ECO:0000256" key="1">
    <source>
        <dbReference type="ARBA" id="ARBA00000085"/>
    </source>
</evidence>
<comment type="caution">
    <text evidence="10">The sequence shown here is derived from an EMBL/GenBank/DDBJ whole genome shotgun (WGS) entry which is preliminary data.</text>
</comment>
<dbReference type="PROSITE" id="PS50109">
    <property type="entry name" value="HIS_KIN"/>
    <property type="match status" value="1"/>
</dbReference>
<evidence type="ECO:0000256" key="4">
    <source>
        <dbReference type="ARBA" id="ARBA00022553"/>
    </source>
</evidence>
<dbReference type="EMBL" id="JBHRSD010000010">
    <property type="protein sequence ID" value="MFC3031994.1"/>
    <property type="molecule type" value="Genomic_DNA"/>
</dbReference>
<evidence type="ECO:0000259" key="8">
    <source>
        <dbReference type="PROSITE" id="PS50109"/>
    </source>
</evidence>
<dbReference type="InterPro" id="IPR003594">
    <property type="entry name" value="HATPase_dom"/>
</dbReference>
<evidence type="ECO:0000256" key="7">
    <source>
        <dbReference type="SAM" id="Phobius"/>
    </source>
</evidence>
<dbReference type="InterPro" id="IPR036097">
    <property type="entry name" value="HisK_dim/P_sf"/>
</dbReference>
<dbReference type="SMART" id="SM00387">
    <property type="entry name" value="HATPase_c"/>
    <property type="match status" value="1"/>
</dbReference>
<keyword evidence="11" id="KW-1185">Reference proteome</keyword>
<sequence length="602" mass="68051">MKLQRSLWYFKAAAVAGVLVIAIGSALVYEQMRLSSILTKTLDGIQNTINQLVDQETAFFIDRTRHALKDLSPLLAQYQLQQQQLLAQLDGANNAVERVLALDASVQRYGQIYAEMTVLRLQQGIDEESGRYGDFRRAVHALHVASENLQDLVLGAQLLELRRNEKDFLLRSDEQYLLNHTRLATELNDYLLTLPEPTGHALSALLAQYLESFRSYVALLKQLGLSPQQGLRGESLTAQQVMRTQLTALSEFLLTHSEQQSERLLWWVLLLMIVISSATYALLNYLNGRVSSDILKINKVLHKVTQDEDFSLRVDNQGQDEIAQIAQQVDSLLAFIETLLSRLSAAQQRLIEEAKMASLGNMVSGFAHELNTPIGIAITSHSHLKERMDNLKQDFERGNLRKQSLSSLINEAESALQLLECNLYRTANLIDDFKLVAAQRDYEGETEFNLQALVQGVLDCYQNELQTEEYHVQLEIPAELYLTSYPASFNQIFRYAINNCIRHAKIPEQVLTITITSMIVNDYLHIYLKDDGQGIPRELLPVVFEPFVTSKRNQGGTGLGLSIIYNLVSQNLKGEVKIQSPGGKGVCLHFIFPQLKYRIEEN</sequence>
<gene>
    <name evidence="10" type="ORF">ACFOEE_05645</name>
</gene>
<proteinExistence type="predicted"/>
<dbReference type="Gene3D" id="6.10.340.10">
    <property type="match status" value="1"/>
</dbReference>
<organism evidence="10 11">
    <name type="scientific">Pseudoalteromonas fenneropenaei</name>
    <dbReference type="NCBI Taxonomy" id="1737459"/>
    <lineage>
        <taxon>Bacteria</taxon>
        <taxon>Pseudomonadati</taxon>
        <taxon>Pseudomonadota</taxon>
        <taxon>Gammaproteobacteria</taxon>
        <taxon>Alteromonadales</taxon>
        <taxon>Pseudoalteromonadaceae</taxon>
        <taxon>Pseudoalteromonas</taxon>
    </lineage>
</organism>
<dbReference type="PRINTS" id="PR00344">
    <property type="entry name" value="BCTRLSENSOR"/>
</dbReference>
<dbReference type="SUPFAM" id="SSF55874">
    <property type="entry name" value="ATPase domain of HSP90 chaperone/DNA topoisomerase II/histidine kinase"/>
    <property type="match status" value="1"/>
</dbReference>
<evidence type="ECO:0000256" key="5">
    <source>
        <dbReference type="ARBA" id="ARBA00022679"/>
    </source>
</evidence>
<keyword evidence="7" id="KW-0472">Membrane</keyword>
<keyword evidence="10" id="KW-0067">ATP-binding</keyword>
<dbReference type="EC" id="2.7.13.3" evidence="3"/>
<keyword evidence="5" id="KW-0808">Transferase</keyword>
<accession>A0ABV7CH55</accession>
<dbReference type="PANTHER" id="PTHR43065">
    <property type="entry name" value="SENSOR HISTIDINE KINASE"/>
    <property type="match status" value="1"/>
</dbReference>
<dbReference type="InterPro" id="IPR003660">
    <property type="entry name" value="HAMP_dom"/>
</dbReference>
<dbReference type="Proteomes" id="UP001595453">
    <property type="component" value="Unassembled WGS sequence"/>
</dbReference>
<comment type="catalytic activity">
    <reaction evidence="1">
        <text>ATP + protein L-histidine = ADP + protein N-phospho-L-histidine.</text>
        <dbReference type="EC" id="2.7.13.3"/>
    </reaction>
</comment>
<dbReference type="RefSeq" id="WP_377121784.1">
    <property type="nucleotide sequence ID" value="NZ_JBHRSD010000010.1"/>
</dbReference>
<dbReference type="InterPro" id="IPR005467">
    <property type="entry name" value="His_kinase_dom"/>
</dbReference>
<dbReference type="CDD" id="cd00082">
    <property type="entry name" value="HisKA"/>
    <property type="match status" value="1"/>
</dbReference>
<evidence type="ECO:0000259" key="9">
    <source>
        <dbReference type="PROSITE" id="PS50885"/>
    </source>
</evidence>
<comment type="subcellular location">
    <subcellularLocation>
        <location evidence="2">Membrane</location>
    </subcellularLocation>
</comment>
<evidence type="ECO:0000256" key="2">
    <source>
        <dbReference type="ARBA" id="ARBA00004370"/>
    </source>
</evidence>
<keyword evidence="7" id="KW-0812">Transmembrane</keyword>
<dbReference type="SUPFAM" id="SSF47384">
    <property type="entry name" value="Homodimeric domain of signal transducing histidine kinase"/>
    <property type="match status" value="1"/>
</dbReference>
<keyword evidence="10" id="KW-0547">Nucleotide-binding</keyword>
<evidence type="ECO:0000313" key="10">
    <source>
        <dbReference type="EMBL" id="MFC3031994.1"/>
    </source>
</evidence>
<protein>
    <recommendedName>
        <fullName evidence="3">histidine kinase</fullName>
        <ecNumber evidence="3">2.7.13.3</ecNumber>
    </recommendedName>
</protein>
<dbReference type="Gene3D" id="3.30.565.10">
    <property type="entry name" value="Histidine kinase-like ATPase, C-terminal domain"/>
    <property type="match status" value="1"/>
</dbReference>
<feature type="domain" description="HAMP" evidence="9">
    <location>
        <begin position="288"/>
        <end position="341"/>
    </location>
</feature>
<feature type="domain" description="Histidine kinase" evidence="8">
    <location>
        <begin position="365"/>
        <end position="596"/>
    </location>
</feature>
<keyword evidence="6" id="KW-0418">Kinase</keyword>
<dbReference type="InterPro" id="IPR036890">
    <property type="entry name" value="HATPase_C_sf"/>
</dbReference>
<evidence type="ECO:0000256" key="6">
    <source>
        <dbReference type="ARBA" id="ARBA00022777"/>
    </source>
</evidence>
<dbReference type="Pfam" id="PF02518">
    <property type="entry name" value="HATPase_c"/>
    <property type="match status" value="1"/>
</dbReference>
<feature type="transmembrane region" description="Helical" evidence="7">
    <location>
        <begin position="7"/>
        <end position="29"/>
    </location>
</feature>
<dbReference type="InterPro" id="IPR003661">
    <property type="entry name" value="HisK_dim/P_dom"/>
</dbReference>
<dbReference type="PROSITE" id="PS50885">
    <property type="entry name" value="HAMP"/>
    <property type="match status" value="1"/>
</dbReference>
<dbReference type="InterPro" id="IPR004358">
    <property type="entry name" value="Sig_transdc_His_kin-like_C"/>
</dbReference>
<keyword evidence="7" id="KW-1133">Transmembrane helix</keyword>
<evidence type="ECO:0000256" key="3">
    <source>
        <dbReference type="ARBA" id="ARBA00012438"/>
    </source>
</evidence>